<keyword evidence="1" id="KW-0732">Signal</keyword>
<dbReference type="InterPro" id="IPR013830">
    <property type="entry name" value="SGNH_hydro"/>
</dbReference>
<evidence type="ECO:0000256" key="1">
    <source>
        <dbReference type="SAM" id="SignalP"/>
    </source>
</evidence>
<dbReference type="InterPro" id="IPR051532">
    <property type="entry name" value="Ester_Hydrolysis_Enzymes"/>
</dbReference>
<evidence type="ECO:0000313" key="3">
    <source>
        <dbReference type="EMBL" id="SEA17741.1"/>
    </source>
</evidence>
<reference evidence="3 4" key="1">
    <citation type="submission" date="2016-10" db="EMBL/GenBank/DDBJ databases">
        <authorList>
            <person name="de Groot N.N."/>
        </authorList>
    </citation>
    <scope>NUCLEOTIDE SEQUENCE [LARGE SCALE GENOMIC DNA]</scope>
    <source>
        <strain evidence="3 4">DSM 15345</strain>
    </source>
</reference>
<dbReference type="GO" id="GO:0004622">
    <property type="term" value="F:phosphatidylcholine lysophospholipase activity"/>
    <property type="evidence" value="ECO:0007669"/>
    <property type="project" value="TreeGrafter"/>
</dbReference>
<dbReference type="SUPFAM" id="SSF52266">
    <property type="entry name" value="SGNH hydrolase"/>
    <property type="match status" value="1"/>
</dbReference>
<dbReference type="AlphaFoldDB" id="A0A1H3Z2W1"/>
<sequence>MRNLAAGLLAAMALAGAAAAEMRVVALGDSLTHGYGLPPADGFVPQLEAWLRRNGAEDVTVVNAGVSGDTTAGGLARLEWSLGDGADALIVELGGNDLLRGIDPAASRANLEAILRKAGARGLPVLLSGLEAPGNYGPDYKRAFDAMYPELAEEYGALLDPSFLEGVQDDRSLWQSDGIHPNAEGVTVIVERIGPLVLELVEQAREDG</sequence>
<dbReference type="OrthoDB" id="9786188at2"/>
<evidence type="ECO:0000259" key="2">
    <source>
        <dbReference type="Pfam" id="PF13472"/>
    </source>
</evidence>
<keyword evidence="4" id="KW-1185">Reference proteome</keyword>
<proteinExistence type="predicted"/>
<dbReference type="Proteomes" id="UP000198703">
    <property type="component" value="Unassembled WGS sequence"/>
</dbReference>
<dbReference type="STRING" id="89524.SAMN05444370_103351"/>
<dbReference type="InterPro" id="IPR036514">
    <property type="entry name" value="SGNH_hydro_sf"/>
</dbReference>
<feature type="domain" description="SGNH hydrolase-type esterase" evidence="2">
    <location>
        <begin position="26"/>
        <end position="185"/>
    </location>
</feature>
<organism evidence="3 4">
    <name type="scientific">Rubrimonas cliftonensis</name>
    <dbReference type="NCBI Taxonomy" id="89524"/>
    <lineage>
        <taxon>Bacteria</taxon>
        <taxon>Pseudomonadati</taxon>
        <taxon>Pseudomonadota</taxon>
        <taxon>Alphaproteobacteria</taxon>
        <taxon>Rhodobacterales</taxon>
        <taxon>Paracoccaceae</taxon>
        <taxon>Rubrimonas</taxon>
    </lineage>
</organism>
<accession>A0A1H3Z2W1</accession>
<evidence type="ECO:0000313" key="4">
    <source>
        <dbReference type="Proteomes" id="UP000198703"/>
    </source>
</evidence>
<name>A0A1H3Z2W1_9RHOB</name>
<dbReference type="Gene3D" id="3.40.50.1110">
    <property type="entry name" value="SGNH hydrolase"/>
    <property type="match status" value="1"/>
</dbReference>
<dbReference type="RefSeq" id="WP_093251626.1">
    <property type="nucleotide sequence ID" value="NZ_FNQM01000003.1"/>
</dbReference>
<feature type="chain" id="PRO_5011496406" evidence="1">
    <location>
        <begin position="20"/>
        <end position="208"/>
    </location>
</feature>
<dbReference type="PANTHER" id="PTHR30383:SF24">
    <property type="entry name" value="THIOESTERASE 1_PROTEASE 1_LYSOPHOSPHOLIPASE L1"/>
    <property type="match status" value="1"/>
</dbReference>
<protein>
    <submittedName>
        <fullName evidence="3">Acyl-CoA thioesterase-1</fullName>
    </submittedName>
</protein>
<dbReference type="PANTHER" id="PTHR30383">
    <property type="entry name" value="THIOESTERASE 1/PROTEASE 1/LYSOPHOSPHOLIPASE L1"/>
    <property type="match status" value="1"/>
</dbReference>
<gene>
    <name evidence="3" type="ORF">SAMN05444370_103351</name>
</gene>
<dbReference type="EMBL" id="FNQM01000003">
    <property type="protein sequence ID" value="SEA17741.1"/>
    <property type="molecule type" value="Genomic_DNA"/>
</dbReference>
<dbReference type="CDD" id="cd01822">
    <property type="entry name" value="Lysophospholipase_L1_like"/>
    <property type="match status" value="1"/>
</dbReference>
<dbReference type="Pfam" id="PF13472">
    <property type="entry name" value="Lipase_GDSL_2"/>
    <property type="match status" value="1"/>
</dbReference>
<feature type="signal peptide" evidence="1">
    <location>
        <begin position="1"/>
        <end position="19"/>
    </location>
</feature>